<proteinExistence type="predicted"/>
<dbReference type="EMBL" id="CADCTQ010000109">
    <property type="protein sequence ID" value="CAA9234994.1"/>
    <property type="molecule type" value="Genomic_DNA"/>
</dbReference>
<name>A0A6J4HWJ6_9SPHI</name>
<dbReference type="InterPro" id="IPR014710">
    <property type="entry name" value="RmlC-like_jellyroll"/>
</dbReference>
<dbReference type="InterPro" id="IPR011051">
    <property type="entry name" value="RmlC_Cupin_sf"/>
</dbReference>
<dbReference type="AlphaFoldDB" id="A0A6J4HWJ6"/>
<sequence length="223" mass="25370">MNNYPRQTQESMSKGVAYFDQYKHKGIPIMFIDSVIPDHYRMNYALVGDTASENPDFENQRAIATPHTFQIGMAWAPPGNGPHWHTHDYVEMFVPLKGSWRFFWSNDPNPATPEGDGSFLLNEWDVISLPPGVYRRFENAGTEIAWFFAVLESHKVYEGKDPYWSPGVEKAAAEKGFRASEQGKMIKPDHYAAVESDVREALLKSFQALEGKSIHEFTPVPAR</sequence>
<gene>
    <name evidence="1" type="ORF">AVDCRST_MAG56-1139</name>
</gene>
<protein>
    <recommendedName>
        <fullName evidence="2">Cupin 2 conserved barrel domain-containing protein</fullName>
    </recommendedName>
</protein>
<accession>A0A6J4HWJ6</accession>
<dbReference type="SUPFAM" id="SSF51182">
    <property type="entry name" value="RmlC-like cupins"/>
    <property type="match status" value="1"/>
</dbReference>
<evidence type="ECO:0000313" key="1">
    <source>
        <dbReference type="EMBL" id="CAA9234994.1"/>
    </source>
</evidence>
<reference evidence="1" key="1">
    <citation type="submission" date="2020-02" db="EMBL/GenBank/DDBJ databases">
        <authorList>
            <person name="Meier V. D."/>
        </authorList>
    </citation>
    <scope>NUCLEOTIDE SEQUENCE</scope>
    <source>
        <strain evidence="1">AVDCRST_MAG56</strain>
    </source>
</reference>
<dbReference type="Gene3D" id="2.60.120.10">
    <property type="entry name" value="Jelly Rolls"/>
    <property type="match status" value="1"/>
</dbReference>
<evidence type="ECO:0008006" key="2">
    <source>
        <dbReference type="Google" id="ProtNLM"/>
    </source>
</evidence>
<organism evidence="1">
    <name type="scientific">uncultured Cytophagales bacterium</name>
    <dbReference type="NCBI Taxonomy" id="158755"/>
    <lineage>
        <taxon>Bacteria</taxon>
        <taxon>Pseudomonadati</taxon>
        <taxon>Bacteroidota</taxon>
        <taxon>Sphingobacteriia</taxon>
        <taxon>Sphingobacteriales</taxon>
        <taxon>environmental samples</taxon>
    </lineage>
</organism>